<accession>A0ABX0U8H4</accession>
<evidence type="ECO:0000313" key="2">
    <source>
        <dbReference type="Proteomes" id="UP000745859"/>
    </source>
</evidence>
<evidence type="ECO:0000313" key="1">
    <source>
        <dbReference type="EMBL" id="NIJ43811.1"/>
    </source>
</evidence>
<sequence length="48" mass="5863">MKSNLKRINEIFKNDFIDNISLINRKLYPRPYLFDEETSEEDEPILFI</sequence>
<comment type="caution">
    <text evidence="1">The sequence shown here is derived from an EMBL/GenBank/DDBJ whole genome shotgun (WGS) entry which is preliminary data.</text>
</comment>
<reference evidence="1 2" key="1">
    <citation type="submission" date="2020-03" db="EMBL/GenBank/DDBJ databases">
        <title>Genomic Encyclopedia of Type Strains, Phase IV (KMG-IV): sequencing the most valuable type-strain genomes for metagenomic binning, comparative biology and taxonomic classification.</title>
        <authorList>
            <person name="Goeker M."/>
        </authorList>
    </citation>
    <scope>NUCLEOTIDE SEQUENCE [LARGE SCALE GENOMIC DNA]</scope>
    <source>
        <strain evidence="1 2">DSM 101599</strain>
    </source>
</reference>
<dbReference type="EMBL" id="JAASQL010000001">
    <property type="protein sequence ID" value="NIJ43811.1"/>
    <property type="molecule type" value="Genomic_DNA"/>
</dbReference>
<dbReference type="Proteomes" id="UP000745859">
    <property type="component" value="Unassembled WGS sequence"/>
</dbReference>
<proteinExistence type="predicted"/>
<dbReference type="RefSeq" id="WP_167182702.1">
    <property type="nucleotide sequence ID" value="NZ_JAASQL010000001.1"/>
</dbReference>
<name>A0ABX0U8H4_9FLAO</name>
<gene>
    <name evidence="1" type="ORF">FHR24_000250</name>
</gene>
<organism evidence="1 2">
    <name type="scientific">Wenyingzhuangia heitensis</name>
    <dbReference type="NCBI Taxonomy" id="1487859"/>
    <lineage>
        <taxon>Bacteria</taxon>
        <taxon>Pseudomonadati</taxon>
        <taxon>Bacteroidota</taxon>
        <taxon>Flavobacteriia</taxon>
        <taxon>Flavobacteriales</taxon>
        <taxon>Flavobacteriaceae</taxon>
        <taxon>Wenyingzhuangia</taxon>
    </lineage>
</organism>
<keyword evidence="2" id="KW-1185">Reference proteome</keyword>
<protein>
    <submittedName>
        <fullName evidence="1">Uncharacterized protein</fullName>
    </submittedName>
</protein>